<protein>
    <submittedName>
        <fullName evidence="1">Uncharacterized protein</fullName>
    </submittedName>
</protein>
<name>A0A443M070_9RHOB</name>
<reference evidence="1 2" key="1">
    <citation type="submission" date="2019-01" db="EMBL/GenBank/DDBJ databases">
        <title>Sinorhodobacter populi sp. nov. isolated from the symptomatic bark tissue of Populus euramericana canker.</title>
        <authorList>
            <person name="Xu G."/>
        </authorList>
    </citation>
    <scope>NUCLEOTIDE SEQUENCE [LARGE SCALE GENOMIC DNA]</scope>
    <source>
        <strain evidence="1 2">CGMCC 1.12963</strain>
    </source>
</reference>
<gene>
    <name evidence="1" type="ORF">EOW66_02085</name>
</gene>
<keyword evidence="2" id="KW-1185">Reference proteome</keyword>
<sequence length="347" mass="34936">MSATTYSSGTISVGAGSTSVTGVGTTWASAGVRAGDLLIAGTAVVPITAVNSATSITLSRGWTGAALAGANYDILMVDDAVRSLTSANALLAQLTGGTLVSLAAMASSADQMPYFTGVGVMGATALTPAARALLDDASAAAMRTTLEVPRSPAASVYGACAGSANAITVTAGLPAIAVGTEIRFRAAAANTGAATLNVDGTGPKSCRTPTGIALPVGYILTTTDTVARYDGTYWVLGREIERGSNANGEYVRFADGTQICTYSAVGAAGPIMTAEGAIWRSTEYSWTFPASFAATGNLAVNGSLRTGAAAWNKVRVTGISSASVMLFAANSNVNNFTVDFSAIGRWY</sequence>
<accession>A0A443M070</accession>
<proteinExistence type="predicted"/>
<comment type="caution">
    <text evidence="1">The sequence shown here is derived from an EMBL/GenBank/DDBJ whole genome shotgun (WGS) entry which is preliminary data.</text>
</comment>
<dbReference type="RefSeq" id="WP_128154433.1">
    <property type="nucleotide sequence ID" value="NZ_JBHSOM010000007.1"/>
</dbReference>
<evidence type="ECO:0000313" key="2">
    <source>
        <dbReference type="Proteomes" id="UP000288071"/>
    </source>
</evidence>
<dbReference type="AlphaFoldDB" id="A0A443M070"/>
<reference evidence="2" key="2">
    <citation type="submission" date="2019-01" db="EMBL/GenBank/DDBJ databases">
        <title>Sinorhodobacter populi sp. nov. isolated from the symptomatic bark tissue of Populus euramericana canker.</title>
        <authorList>
            <person name="Li Y."/>
        </authorList>
    </citation>
    <scope>NUCLEOTIDE SEQUENCE [LARGE SCALE GENOMIC DNA]</scope>
    <source>
        <strain evidence="2">CGMCC 1.12963</strain>
    </source>
</reference>
<dbReference type="Proteomes" id="UP000288071">
    <property type="component" value="Unassembled WGS sequence"/>
</dbReference>
<dbReference type="EMBL" id="SAVA01000001">
    <property type="protein sequence ID" value="RWR54877.1"/>
    <property type="molecule type" value="Genomic_DNA"/>
</dbReference>
<organism evidence="1 2">
    <name type="scientific">Paenirhodobacter huangdaonensis</name>
    <dbReference type="NCBI Taxonomy" id="2501515"/>
    <lineage>
        <taxon>Bacteria</taxon>
        <taxon>Pseudomonadati</taxon>
        <taxon>Pseudomonadota</taxon>
        <taxon>Alphaproteobacteria</taxon>
        <taxon>Rhodobacterales</taxon>
        <taxon>Rhodobacter group</taxon>
        <taxon>Paenirhodobacter</taxon>
    </lineage>
</organism>
<evidence type="ECO:0000313" key="1">
    <source>
        <dbReference type="EMBL" id="RWR54877.1"/>
    </source>
</evidence>